<dbReference type="AlphaFoldDB" id="A0A835J6C7"/>
<evidence type="ECO:0000313" key="2">
    <source>
        <dbReference type="Proteomes" id="UP000657918"/>
    </source>
</evidence>
<keyword evidence="2" id="KW-1185">Reference proteome</keyword>
<reference evidence="1 2" key="1">
    <citation type="submission" date="2020-10" db="EMBL/GenBank/DDBJ databases">
        <title>Plant Genome Project.</title>
        <authorList>
            <person name="Zhang R.-G."/>
        </authorList>
    </citation>
    <scope>NUCLEOTIDE SEQUENCE [LARGE SCALE GENOMIC DNA]</scope>
    <source>
        <strain evidence="1">FAFU-HL-1</strain>
        <tissue evidence="1">Leaf</tissue>
    </source>
</reference>
<name>A0A835J6C7_9ROSI</name>
<proteinExistence type="predicted"/>
<organism evidence="1 2">
    <name type="scientific">Salix dunnii</name>
    <dbReference type="NCBI Taxonomy" id="1413687"/>
    <lineage>
        <taxon>Eukaryota</taxon>
        <taxon>Viridiplantae</taxon>
        <taxon>Streptophyta</taxon>
        <taxon>Embryophyta</taxon>
        <taxon>Tracheophyta</taxon>
        <taxon>Spermatophyta</taxon>
        <taxon>Magnoliopsida</taxon>
        <taxon>eudicotyledons</taxon>
        <taxon>Gunneridae</taxon>
        <taxon>Pentapetalae</taxon>
        <taxon>rosids</taxon>
        <taxon>fabids</taxon>
        <taxon>Malpighiales</taxon>
        <taxon>Salicaceae</taxon>
        <taxon>Saliceae</taxon>
        <taxon>Salix</taxon>
    </lineage>
</organism>
<accession>A0A835J6C7</accession>
<dbReference type="EMBL" id="JADGMS010000017">
    <property type="protein sequence ID" value="KAF9664245.1"/>
    <property type="molecule type" value="Genomic_DNA"/>
</dbReference>
<protein>
    <submittedName>
        <fullName evidence="1">Uncharacterized protein</fullName>
    </submittedName>
</protein>
<comment type="caution">
    <text evidence="1">The sequence shown here is derived from an EMBL/GenBank/DDBJ whole genome shotgun (WGS) entry which is preliminary data.</text>
</comment>
<sequence length="68" mass="7275">MASQGKTRYLTIILLVTFFCLSYSNLIVTNILARNTPSPCKYDPADSGKCGGGEPATQRFDAGMGSII</sequence>
<dbReference type="OrthoDB" id="10357164at2759"/>
<evidence type="ECO:0000313" key="1">
    <source>
        <dbReference type="EMBL" id="KAF9664245.1"/>
    </source>
</evidence>
<dbReference type="Proteomes" id="UP000657918">
    <property type="component" value="Unassembled WGS sequence"/>
</dbReference>
<gene>
    <name evidence="1" type="ORF">SADUNF_Sadunf17G0136100</name>
</gene>